<dbReference type="Pfam" id="PF00005">
    <property type="entry name" value="ABC_tran"/>
    <property type="match status" value="2"/>
</dbReference>
<dbReference type="GO" id="GO:0005524">
    <property type="term" value="F:ATP binding"/>
    <property type="evidence" value="ECO:0007669"/>
    <property type="project" value="UniProtKB-KW"/>
</dbReference>
<dbReference type="PROSITE" id="PS50893">
    <property type="entry name" value="ABC_TRANSPORTER_2"/>
    <property type="match status" value="2"/>
</dbReference>
<evidence type="ECO:0000259" key="5">
    <source>
        <dbReference type="PROSITE" id="PS50893"/>
    </source>
</evidence>
<feature type="coiled-coil region" evidence="3">
    <location>
        <begin position="84"/>
        <end position="114"/>
    </location>
</feature>
<dbReference type="NCBIfam" id="NF000355">
    <property type="entry name" value="ribo_prot_ABC_F"/>
    <property type="match status" value="1"/>
</dbReference>
<dbReference type="PANTHER" id="PTHR42855:SF1">
    <property type="entry name" value="ABC TRANSPORTER DOMAIN-CONTAINING PROTEIN"/>
    <property type="match status" value="1"/>
</dbReference>
<dbReference type="SUPFAM" id="SSF52540">
    <property type="entry name" value="P-loop containing nucleoside triphosphate hydrolases"/>
    <property type="match status" value="2"/>
</dbReference>
<dbReference type="FunFam" id="3.40.50.300:FF:000011">
    <property type="entry name" value="Putative ABC transporter ATP-binding component"/>
    <property type="match status" value="1"/>
</dbReference>
<evidence type="ECO:0000256" key="2">
    <source>
        <dbReference type="ARBA" id="ARBA00022840"/>
    </source>
</evidence>
<feature type="domain" description="ABC transporter" evidence="5">
    <location>
        <begin position="4"/>
        <end position="256"/>
    </location>
</feature>
<dbReference type="GO" id="GO:0003677">
    <property type="term" value="F:DNA binding"/>
    <property type="evidence" value="ECO:0007669"/>
    <property type="project" value="InterPro"/>
</dbReference>
<keyword evidence="2 7" id="KW-0067">ATP-binding</keyword>
<feature type="coiled-coil region" evidence="3">
    <location>
        <begin position="619"/>
        <end position="646"/>
    </location>
</feature>
<dbReference type="InterPro" id="IPR037118">
    <property type="entry name" value="Val-tRNA_synth_C_sf"/>
</dbReference>
<keyword evidence="3" id="KW-0175">Coiled coil</keyword>
<dbReference type="RefSeq" id="WP_099341529.1">
    <property type="nucleotide sequence ID" value="NZ_CP032098.1"/>
</dbReference>
<dbReference type="CDD" id="cd03221">
    <property type="entry name" value="ABCF_EF-3"/>
    <property type="match status" value="2"/>
</dbReference>
<dbReference type="AlphaFoldDB" id="A0A2G1DL11"/>
<organism evidence="7 8">
    <name type="scientific">Malaciobacter molluscorum LMG 25693</name>
    <dbReference type="NCBI Taxonomy" id="870501"/>
    <lineage>
        <taxon>Bacteria</taxon>
        <taxon>Pseudomonadati</taxon>
        <taxon>Campylobacterota</taxon>
        <taxon>Epsilonproteobacteria</taxon>
        <taxon>Campylobacterales</taxon>
        <taxon>Arcobacteraceae</taxon>
        <taxon>Malaciobacter</taxon>
    </lineage>
</organism>
<evidence type="ECO:0000256" key="4">
    <source>
        <dbReference type="SAM" id="MobiDB-lite"/>
    </source>
</evidence>
<evidence type="ECO:0000256" key="1">
    <source>
        <dbReference type="ARBA" id="ARBA00022741"/>
    </source>
</evidence>
<dbReference type="InterPro" id="IPR032524">
    <property type="entry name" value="ABC_tran_C"/>
</dbReference>
<dbReference type="Pfam" id="PF16326">
    <property type="entry name" value="ABC_tran_CTD"/>
    <property type="match status" value="1"/>
</dbReference>
<feature type="domain" description="ABC transporter" evidence="5">
    <location>
        <begin position="334"/>
        <end position="552"/>
    </location>
</feature>
<dbReference type="KEGG" id="amol:AMOL_1791"/>
<gene>
    <name evidence="6" type="ORF">AMOL_1791</name>
    <name evidence="7" type="ORF">CPU12_02690</name>
</gene>
<protein>
    <submittedName>
        <fullName evidence="7">ABC transporter ATP-binding protein</fullName>
    </submittedName>
    <submittedName>
        <fullName evidence="6">ABC transporter, ATP-binding protein</fullName>
    </submittedName>
</protein>
<dbReference type="InterPro" id="IPR051309">
    <property type="entry name" value="ABCF_ATPase"/>
</dbReference>
<reference evidence="6 9" key="2">
    <citation type="submission" date="2018-08" db="EMBL/GenBank/DDBJ databases">
        <title>Complete genome of the Arcobacter molluscorum type strain LMG 25693.</title>
        <authorList>
            <person name="Miller W.G."/>
            <person name="Yee E."/>
            <person name="Bono J.L."/>
        </authorList>
    </citation>
    <scope>NUCLEOTIDE SEQUENCE [LARGE SCALE GENOMIC DNA]</scope>
    <source>
        <strain evidence="6 9">CECT 7696</strain>
    </source>
</reference>
<feature type="region of interest" description="Disordered" evidence="4">
    <location>
        <begin position="560"/>
        <end position="582"/>
    </location>
</feature>
<keyword evidence="1" id="KW-0547">Nucleotide-binding</keyword>
<dbReference type="PROSITE" id="PS00211">
    <property type="entry name" value="ABC_TRANSPORTER_1"/>
    <property type="match status" value="2"/>
</dbReference>
<dbReference type="SMART" id="SM00382">
    <property type="entry name" value="AAA"/>
    <property type="match status" value="2"/>
</dbReference>
<dbReference type="Proteomes" id="UP000221222">
    <property type="component" value="Unassembled WGS sequence"/>
</dbReference>
<evidence type="ECO:0000313" key="6">
    <source>
        <dbReference type="EMBL" id="AXX92755.1"/>
    </source>
</evidence>
<evidence type="ECO:0000313" key="8">
    <source>
        <dbReference type="Proteomes" id="UP000221222"/>
    </source>
</evidence>
<dbReference type="InterPro" id="IPR003439">
    <property type="entry name" value="ABC_transporter-like_ATP-bd"/>
</dbReference>
<evidence type="ECO:0000313" key="7">
    <source>
        <dbReference type="EMBL" id="PHO19169.1"/>
    </source>
</evidence>
<dbReference type="InterPro" id="IPR017871">
    <property type="entry name" value="ABC_transporter-like_CS"/>
</dbReference>
<dbReference type="Gene3D" id="1.10.287.380">
    <property type="entry name" value="Valyl-tRNA synthetase, C-terminal domain"/>
    <property type="match status" value="1"/>
</dbReference>
<dbReference type="Proteomes" id="UP000262712">
    <property type="component" value="Chromosome"/>
</dbReference>
<name>A0A2G1DL11_9BACT</name>
<sequence length="652" mass="75993">MALIDLQNINKQYDTKIILKDVNFTLIPGQRIAVIGQNGQGKSTLLKVIMGEIEPDSGEKSIDKSIKIEMLAQQPKFEDNLTVRQAIEKQLKELNEAKIRYEDLTQELAVDYENQDLLKEQSELATFIDFHNAWDLDNMIERVLKEFKLKEYENKDVNLLSGGEQRRVSLAGLLLKKPDVLLLDEPTNHLDVYMVEFLESLLMKNNFTLLFISHDRYFIDNIATNIVEIEDGNIRKFNGGYSDYLQQKEELLSSMQKKHDNLIRLVKREAHWMQRGVTARRKRNERRKAEYFELKKKAKSNPAQIRKMSVELQREQKSFNNATGETKNKKKMLFELDKISKTLGNKLLIKDFTTRILQKDVIAIVGPNGTGKSTMLKLFTEKLNIDDGRFKKGDFSIGYFDQHREILDDEKSLIETFCPNGGDRVILDDGRNMHVFGYLKNFLFPREYLDKKIGLLSGGEKNRVALALLFTKHYDCLILDEPTNDLDIPTINILEEYLQNFQGALIFVSHDRYFVDKIATKLFIFRGENGKVEESFQPYTEYLEIEKEIKDLESYANEIEKSQSTQDNKKAQPKKQTKLSYKDQRNYDSLPKEIEELEKKIEEINICLSNPQCYEQKGIVAVSKELEEVEEIYEQKVERFLELEELIESFNS</sequence>
<proteinExistence type="predicted"/>
<dbReference type="EMBL" id="NXFY01000002">
    <property type="protein sequence ID" value="PHO19169.1"/>
    <property type="molecule type" value="Genomic_DNA"/>
</dbReference>
<evidence type="ECO:0000256" key="3">
    <source>
        <dbReference type="SAM" id="Coils"/>
    </source>
</evidence>
<dbReference type="InterPro" id="IPR003593">
    <property type="entry name" value="AAA+_ATPase"/>
</dbReference>
<dbReference type="GO" id="GO:0016887">
    <property type="term" value="F:ATP hydrolysis activity"/>
    <property type="evidence" value="ECO:0007669"/>
    <property type="project" value="InterPro"/>
</dbReference>
<evidence type="ECO:0000313" key="9">
    <source>
        <dbReference type="Proteomes" id="UP000262712"/>
    </source>
</evidence>
<dbReference type="EMBL" id="CP032098">
    <property type="protein sequence ID" value="AXX92755.1"/>
    <property type="molecule type" value="Genomic_DNA"/>
</dbReference>
<keyword evidence="8" id="KW-1185">Reference proteome</keyword>
<dbReference type="Gene3D" id="3.40.50.300">
    <property type="entry name" value="P-loop containing nucleotide triphosphate hydrolases"/>
    <property type="match status" value="2"/>
</dbReference>
<dbReference type="PANTHER" id="PTHR42855">
    <property type="entry name" value="ABC TRANSPORTER ATP-BINDING SUBUNIT"/>
    <property type="match status" value="1"/>
</dbReference>
<dbReference type="InterPro" id="IPR027417">
    <property type="entry name" value="P-loop_NTPase"/>
</dbReference>
<accession>A0A2G1DL11</accession>
<reference evidence="7 8" key="1">
    <citation type="submission" date="2017-09" db="EMBL/GenBank/DDBJ databases">
        <title>Arcobacter canalis sp. nov., a new species isolated from a water canal contaminated with urban sewage.</title>
        <authorList>
            <person name="Perez-Cataluna A."/>
            <person name="Salas-Masso N."/>
            <person name="Figueras M.J."/>
        </authorList>
    </citation>
    <scope>NUCLEOTIDE SEQUENCE [LARGE SCALE GENOMIC DNA]</scope>
    <source>
        <strain evidence="7 8">F98-3</strain>
    </source>
</reference>